<accession>A0A9N9A9X4</accession>
<evidence type="ECO:0000313" key="1">
    <source>
        <dbReference type="EMBL" id="CAG8524497.1"/>
    </source>
</evidence>
<dbReference type="AlphaFoldDB" id="A0A9N9A9X4"/>
<comment type="caution">
    <text evidence="1">The sequence shown here is derived from an EMBL/GenBank/DDBJ whole genome shotgun (WGS) entry which is preliminary data.</text>
</comment>
<protein>
    <submittedName>
        <fullName evidence="1">6520_t:CDS:1</fullName>
    </submittedName>
</protein>
<proteinExistence type="predicted"/>
<sequence>MDNRLDAYPQIQNMYNNNKSVLENESSKERGGATLSKLPGATSFRLCHLDVRPLSQGMLYMGADLEEDLTNYLIHLNKIYHIMELNGELISAEELGEKMERVLAEPMEVLVWGGSGKKRRHRRSKWNRNRLIL</sequence>
<name>A0A9N9A9X4_9GLOM</name>
<evidence type="ECO:0000313" key="2">
    <source>
        <dbReference type="Proteomes" id="UP000789831"/>
    </source>
</evidence>
<dbReference type="Proteomes" id="UP000789831">
    <property type="component" value="Unassembled WGS sequence"/>
</dbReference>
<dbReference type="EMBL" id="CAJVPL010000723">
    <property type="protein sequence ID" value="CAG8524497.1"/>
    <property type="molecule type" value="Genomic_DNA"/>
</dbReference>
<organism evidence="1 2">
    <name type="scientific">Ambispora gerdemannii</name>
    <dbReference type="NCBI Taxonomy" id="144530"/>
    <lineage>
        <taxon>Eukaryota</taxon>
        <taxon>Fungi</taxon>
        <taxon>Fungi incertae sedis</taxon>
        <taxon>Mucoromycota</taxon>
        <taxon>Glomeromycotina</taxon>
        <taxon>Glomeromycetes</taxon>
        <taxon>Archaeosporales</taxon>
        <taxon>Ambisporaceae</taxon>
        <taxon>Ambispora</taxon>
    </lineage>
</organism>
<keyword evidence="2" id="KW-1185">Reference proteome</keyword>
<reference evidence="1" key="1">
    <citation type="submission" date="2021-06" db="EMBL/GenBank/DDBJ databases">
        <authorList>
            <person name="Kallberg Y."/>
            <person name="Tangrot J."/>
            <person name="Rosling A."/>
        </authorList>
    </citation>
    <scope>NUCLEOTIDE SEQUENCE</scope>
    <source>
        <strain evidence="1">MT106</strain>
    </source>
</reference>
<gene>
    <name evidence="1" type="ORF">AGERDE_LOCUS5407</name>
</gene>